<evidence type="ECO:0000313" key="4">
    <source>
        <dbReference type="Proteomes" id="UP000051378"/>
    </source>
</evidence>
<sequence>MIIKEVLVENFTNIPTAIANGATRILLADNIAGGTTTVSHGVLTEGAKYMQDQGLSLTAMIKPRSGNFNYNDLELKIMERDLFTAQELGIDAVSFGALTSAKRLDIEAMEMLIGAAQGMEVIFNHAFDEIKPEYKQEALDWLAENDVTRILSHGGPLDSNIKKNIDQLNQDKSFTQSIVITPFEGIDPNDAKTIAEQTNSSILTSSTLVPLPKN</sequence>
<dbReference type="PATRIC" id="fig|1423744.4.peg.298"/>
<dbReference type="InterPro" id="IPR005627">
    <property type="entry name" value="CutC-like"/>
</dbReference>
<accession>A0A0R2DJA4</accession>
<comment type="caution">
    <text evidence="3">The sequence shown here is derived from an EMBL/GenBank/DDBJ whole genome shotgun (WGS) entry which is preliminary data.</text>
</comment>
<dbReference type="Pfam" id="PF03932">
    <property type="entry name" value="CutC"/>
    <property type="match status" value="1"/>
</dbReference>
<dbReference type="PANTHER" id="PTHR12598:SF0">
    <property type="entry name" value="COPPER HOMEOSTASIS PROTEIN CUTC HOMOLOG"/>
    <property type="match status" value="1"/>
</dbReference>
<dbReference type="OrthoDB" id="9815677at2"/>
<comment type="similarity">
    <text evidence="1">Belongs to the CutC family.</text>
</comment>
<proteinExistence type="inferred from homology"/>
<keyword evidence="4" id="KW-1185">Reference proteome</keyword>
<protein>
    <recommendedName>
        <fullName evidence="2">Copper homeostasis protein cutC homolog</fullName>
    </recommendedName>
</protein>
<dbReference type="Gene3D" id="3.20.20.380">
    <property type="entry name" value="Copper homeostasis (CutC) domain"/>
    <property type="match status" value="1"/>
</dbReference>
<dbReference type="InterPro" id="IPR036822">
    <property type="entry name" value="CutC-like_dom_sf"/>
</dbReference>
<dbReference type="STRING" id="1423744.FC86_GL000291"/>
<dbReference type="AlphaFoldDB" id="A0A0R2DJA4"/>
<dbReference type="EMBL" id="AYZL01000016">
    <property type="protein sequence ID" value="KRN04194.1"/>
    <property type="molecule type" value="Genomic_DNA"/>
</dbReference>
<evidence type="ECO:0000256" key="1">
    <source>
        <dbReference type="ARBA" id="ARBA00007768"/>
    </source>
</evidence>
<dbReference type="GO" id="GO:0005507">
    <property type="term" value="F:copper ion binding"/>
    <property type="evidence" value="ECO:0007669"/>
    <property type="project" value="TreeGrafter"/>
</dbReference>
<organism evidence="3 4">
    <name type="scientific">Holzapfeliella floricola DSM 23037 = JCM 16512</name>
    <dbReference type="NCBI Taxonomy" id="1423744"/>
    <lineage>
        <taxon>Bacteria</taxon>
        <taxon>Bacillati</taxon>
        <taxon>Bacillota</taxon>
        <taxon>Bacilli</taxon>
        <taxon>Lactobacillales</taxon>
        <taxon>Lactobacillaceae</taxon>
        <taxon>Holzapfeliella</taxon>
    </lineage>
</organism>
<dbReference type="Proteomes" id="UP000051378">
    <property type="component" value="Unassembled WGS sequence"/>
</dbReference>
<evidence type="ECO:0000313" key="3">
    <source>
        <dbReference type="EMBL" id="KRN04194.1"/>
    </source>
</evidence>
<name>A0A0R2DJA4_9LACO</name>
<dbReference type="PANTHER" id="PTHR12598">
    <property type="entry name" value="COPPER HOMEOSTASIS PROTEIN CUTC"/>
    <property type="match status" value="1"/>
</dbReference>
<gene>
    <name evidence="3" type="ORF">FC86_GL000291</name>
</gene>
<reference evidence="3 4" key="1">
    <citation type="journal article" date="2015" name="Genome Announc.">
        <title>Expanding the biotechnology potential of lactobacilli through comparative genomics of 213 strains and associated genera.</title>
        <authorList>
            <person name="Sun Z."/>
            <person name="Harris H.M."/>
            <person name="McCann A."/>
            <person name="Guo C."/>
            <person name="Argimon S."/>
            <person name="Zhang W."/>
            <person name="Yang X."/>
            <person name="Jeffery I.B."/>
            <person name="Cooney J.C."/>
            <person name="Kagawa T.F."/>
            <person name="Liu W."/>
            <person name="Song Y."/>
            <person name="Salvetti E."/>
            <person name="Wrobel A."/>
            <person name="Rasinkangas P."/>
            <person name="Parkhill J."/>
            <person name="Rea M.C."/>
            <person name="O'Sullivan O."/>
            <person name="Ritari J."/>
            <person name="Douillard F.P."/>
            <person name="Paul Ross R."/>
            <person name="Yang R."/>
            <person name="Briner A.E."/>
            <person name="Felis G.E."/>
            <person name="de Vos W.M."/>
            <person name="Barrangou R."/>
            <person name="Klaenhammer T.R."/>
            <person name="Caufield P.W."/>
            <person name="Cui Y."/>
            <person name="Zhang H."/>
            <person name="O'Toole P.W."/>
        </authorList>
    </citation>
    <scope>NUCLEOTIDE SEQUENCE [LARGE SCALE GENOMIC DNA]</scope>
    <source>
        <strain evidence="3 4">DSM 23037</strain>
    </source>
</reference>
<evidence type="ECO:0000256" key="2">
    <source>
        <dbReference type="ARBA" id="ARBA00019014"/>
    </source>
</evidence>
<dbReference type="SUPFAM" id="SSF110395">
    <property type="entry name" value="CutC-like"/>
    <property type="match status" value="1"/>
</dbReference>